<evidence type="ECO:0000313" key="3">
    <source>
        <dbReference type="Proteomes" id="UP000033740"/>
    </source>
</evidence>
<name>A0A0F0LGJ7_9MICO</name>
<organism evidence="2 3">
    <name type="scientific">Microbacterium azadirachtae</name>
    <dbReference type="NCBI Taxonomy" id="582680"/>
    <lineage>
        <taxon>Bacteria</taxon>
        <taxon>Bacillati</taxon>
        <taxon>Actinomycetota</taxon>
        <taxon>Actinomycetes</taxon>
        <taxon>Micrococcales</taxon>
        <taxon>Microbacteriaceae</taxon>
        <taxon>Microbacterium</taxon>
    </lineage>
</organism>
<feature type="region of interest" description="Disordered" evidence="1">
    <location>
        <begin position="77"/>
        <end position="100"/>
    </location>
</feature>
<dbReference type="Proteomes" id="UP000033740">
    <property type="component" value="Unassembled WGS sequence"/>
</dbReference>
<keyword evidence="3" id="KW-1185">Reference proteome</keyword>
<sequence>MTHVHAQPNSMNREVRVALHPRALERFRNRNGKSVSRVLFDVGMNAMDFRACLHEGFTLNDVARLADALGTTPRELTTASTVQATADQLRRTPVTREGAR</sequence>
<gene>
    <name evidence="2" type="ORF">RS86_03069</name>
</gene>
<accession>A0A0F0LGJ7</accession>
<evidence type="ECO:0000313" key="2">
    <source>
        <dbReference type="EMBL" id="KJL31789.1"/>
    </source>
</evidence>
<evidence type="ECO:0008006" key="4">
    <source>
        <dbReference type="Google" id="ProtNLM"/>
    </source>
</evidence>
<dbReference type="EMBL" id="JYIX01000038">
    <property type="protein sequence ID" value="KJL31789.1"/>
    <property type="molecule type" value="Genomic_DNA"/>
</dbReference>
<dbReference type="PATRIC" id="fig|582680.6.peg.3146"/>
<dbReference type="AlphaFoldDB" id="A0A0F0LGJ7"/>
<protein>
    <recommendedName>
        <fullName evidence="4">HTH cro/C1-type domain-containing protein</fullName>
    </recommendedName>
</protein>
<proteinExistence type="predicted"/>
<reference evidence="2 3" key="1">
    <citation type="submission" date="2015-02" db="EMBL/GenBank/DDBJ databases">
        <title>Draft genome sequences of ten Microbacterium spp. with emphasis on heavy metal contaminated environments.</title>
        <authorList>
            <person name="Corretto E."/>
        </authorList>
    </citation>
    <scope>NUCLEOTIDE SEQUENCE [LARGE SCALE GENOMIC DNA]</scope>
    <source>
        <strain evidence="2 3">ARN176</strain>
    </source>
</reference>
<feature type="compositionally biased region" description="Polar residues" evidence="1">
    <location>
        <begin position="77"/>
        <end position="86"/>
    </location>
</feature>
<evidence type="ECO:0000256" key="1">
    <source>
        <dbReference type="SAM" id="MobiDB-lite"/>
    </source>
</evidence>
<comment type="caution">
    <text evidence="2">The sequence shown here is derived from an EMBL/GenBank/DDBJ whole genome shotgun (WGS) entry which is preliminary data.</text>
</comment>